<gene>
    <name evidence="1" type="ORF">GDO81_017245</name>
</gene>
<protein>
    <submittedName>
        <fullName evidence="1">Uncharacterized protein</fullName>
    </submittedName>
</protein>
<reference evidence="1" key="1">
    <citation type="thesis" date="2020" institute="ProQuest LLC" country="789 East Eisenhower Parkway, Ann Arbor, MI, USA">
        <title>Comparative Genomics and Chromosome Evolution.</title>
        <authorList>
            <person name="Mudd A.B."/>
        </authorList>
    </citation>
    <scope>NUCLEOTIDE SEQUENCE</scope>
    <source>
        <strain evidence="1">237g6f4</strain>
        <tissue evidence="1">Blood</tissue>
    </source>
</reference>
<proteinExistence type="predicted"/>
<evidence type="ECO:0000313" key="2">
    <source>
        <dbReference type="Proteomes" id="UP000824782"/>
    </source>
</evidence>
<keyword evidence="2" id="KW-1185">Reference proteome</keyword>
<dbReference type="AlphaFoldDB" id="A0AAV7AGR5"/>
<dbReference type="PROSITE" id="PS51257">
    <property type="entry name" value="PROKAR_LIPOPROTEIN"/>
    <property type="match status" value="1"/>
</dbReference>
<dbReference type="EMBL" id="WNYA01000008">
    <property type="protein sequence ID" value="KAG8559112.1"/>
    <property type="molecule type" value="Genomic_DNA"/>
</dbReference>
<name>A0AAV7AGR5_ENGPU</name>
<dbReference type="Proteomes" id="UP000824782">
    <property type="component" value="Unassembled WGS sequence"/>
</dbReference>
<organism evidence="1 2">
    <name type="scientific">Engystomops pustulosus</name>
    <name type="common">Tungara frog</name>
    <name type="synonym">Physalaemus pustulosus</name>
    <dbReference type="NCBI Taxonomy" id="76066"/>
    <lineage>
        <taxon>Eukaryota</taxon>
        <taxon>Metazoa</taxon>
        <taxon>Chordata</taxon>
        <taxon>Craniata</taxon>
        <taxon>Vertebrata</taxon>
        <taxon>Euteleostomi</taxon>
        <taxon>Amphibia</taxon>
        <taxon>Batrachia</taxon>
        <taxon>Anura</taxon>
        <taxon>Neobatrachia</taxon>
        <taxon>Hyloidea</taxon>
        <taxon>Leptodactylidae</taxon>
        <taxon>Leiuperinae</taxon>
        <taxon>Engystomops</taxon>
    </lineage>
</organism>
<evidence type="ECO:0000313" key="1">
    <source>
        <dbReference type="EMBL" id="KAG8559112.1"/>
    </source>
</evidence>
<comment type="caution">
    <text evidence="1">The sequence shown here is derived from an EMBL/GenBank/DDBJ whole genome shotgun (WGS) entry which is preliminary data.</text>
</comment>
<sequence length="66" mass="7521">MLNKMFLLIKVILDISCIYISYILSACATHALSSLITLQDVHFISYPNMCHSKLSYTPVYPLLKVK</sequence>
<accession>A0AAV7AGR5</accession>